<comment type="pathway">
    <text evidence="2">Protein modification; protein ubiquitination.</text>
</comment>
<dbReference type="InterPro" id="IPR003613">
    <property type="entry name" value="Ubox_domain"/>
</dbReference>
<dbReference type="InterPro" id="IPR013083">
    <property type="entry name" value="Znf_RING/FYVE/PHD"/>
</dbReference>
<feature type="domain" description="U-box" evidence="12">
    <location>
        <begin position="682"/>
        <end position="753"/>
    </location>
</feature>
<evidence type="ECO:0000256" key="6">
    <source>
        <dbReference type="ARBA" id="ARBA00022741"/>
    </source>
</evidence>
<dbReference type="SMART" id="SM00220">
    <property type="entry name" value="S_TKc"/>
    <property type="match status" value="1"/>
</dbReference>
<dbReference type="Pfam" id="PF04564">
    <property type="entry name" value="U-box"/>
    <property type="match status" value="1"/>
</dbReference>
<evidence type="ECO:0000256" key="1">
    <source>
        <dbReference type="ARBA" id="ARBA00000900"/>
    </source>
</evidence>
<evidence type="ECO:0000256" key="7">
    <source>
        <dbReference type="ARBA" id="ARBA00022777"/>
    </source>
</evidence>
<dbReference type="InterPro" id="IPR011009">
    <property type="entry name" value="Kinase-like_dom_sf"/>
</dbReference>
<dbReference type="SUPFAM" id="SSF52402">
    <property type="entry name" value="Adenine nucleotide alpha hydrolases-like"/>
    <property type="match status" value="1"/>
</dbReference>
<evidence type="ECO:0000256" key="5">
    <source>
        <dbReference type="ARBA" id="ARBA00022679"/>
    </source>
</evidence>
<reference evidence="13 14" key="1">
    <citation type="journal article" date="2017" name="Nature">
        <title>The Apostasia genome and the evolution of orchids.</title>
        <authorList>
            <person name="Zhang G.Q."/>
            <person name="Liu K.W."/>
            <person name="Li Z."/>
            <person name="Lohaus R."/>
            <person name="Hsiao Y.Y."/>
            <person name="Niu S.C."/>
            <person name="Wang J.Y."/>
            <person name="Lin Y.C."/>
            <person name="Xu Q."/>
            <person name="Chen L.J."/>
            <person name="Yoshida K."/>
            <person name="Fujiwara S."/>
            <person name="Wang Z.W."/>
            <person name="Zhang Y.Q."/>
            <person name="Mitsuda N."/>
            <person name="Wang M."/>
            <person name="Liu G.H."/>
            <person name="Pecoraro L."/>
            <person name="Huang H.X."/>
            <person name="Xiao X.J."/>
            <person name="Lin M."/>
            <person name="Wu X.Y."/>
            <person name="Wu W.L."/>
            <person name="Chen Y.Y."/>
            <person name="Chang S.B."/>
            <person name="Sakamoto S."/>
            <person name="Ohme-Takagi M."/>
            <person name="Yagi M."/>
            <person name="Zeng S.J."/>
            <person name="Shen C.Y."/>
            <person name="Yeh C.M."/>
            <person name="Luo Y.B."/>
            <person name="Tsai W.C."/>
            <person name="Van de Peer Y."/>
            <person name="Liu Z.J."/>
        </authorList>
    </citation>
    <scope>NUCLEOTIDE SEQUENCE [LARGE SCALE GENOMIC DNA]</scope>
    <source>
        <strain evidence="14">cv. Shenzhen</strain>
        <tissue evidence="13">Stem</tissue>
    </source>
</reference>
<evidence type="ECO:0000313" key="14">
    <source>
        <dbReference type="Proteomes" id="UP000236161"/>
    </source>
</evidence>
<dbReference type="Gene3D" id="1.10.510.10">
    <property type="entry name" value="Transferase(Phosphotransferase) domain 1"/>
    <property type="match status" value="1"/>
</dbReference>
<dbReference type="PROSITE" id="PS50011">
    <property type="entry name" value="PROTEIN_KINASE_DOM"/>
    <property type="match status" value="1"/>
</dbReference>
<dbReference type="InterPro" id="IPR000719">
    <property type="entry name" value="Prot_kinase_dom"/>
</dbReference>
<organism evidence="13 14">
    <name type="scientific">Apostasia shenzhenica</name>
    <dbReference type="NCBI Taxonomy" id="1088818"/>
    <lineage>
        <taxon>Eukaryota</taxon>
        <taxon>Viridiplantae</taxon>
        <taxon>Streptophyta</taxon>
        <taxon>Embryophyta</taxon>
        <taxon>Tracheophyta</taxon>
        <taxon>Spermatophyta</taxon>
        <taxon>Magnoliopsida</taxon>
        <taxon>Liliopsida</taxon>
        <taxon>Asparagales</taxon>
        <taxon>Orchidaceae</taxon>
        <taxon>Apostasioideae</taxon>
        <taxon>Apostasia</taxon>
    </lineage>
</organism>
<dbReference type="InterPro" id="IPR014729">
    <property type="entry name" value="Rossmann-like_a/b/a_fold"/>
</dbReference>
<keyword evidence="8" id="KW-0833">Ubl conjugation pathway</keyword>
<evidence type="ECO:0000256" key="2">
    <source>
        <dbReference type="ARBA" id="ARBA00004906"/>
    </source>
</evidence>
<evidence type="ECO:0000256" key="8">
    <source>
        <dbReference type="ARBA" id="ARBA00022786"/>
    </source>
</evidence>
<dbReference type="AlphaFoldDB" id="A0A2I0AYU7"/>
<dbReference type="InterPro" id="IPR017441">
    <property type="entry name" value="Protein_kinase_ATP_BS"/>
</dbReference>
<dbReference type="PANTHER" id="PTHR45647:SF15">
    <property type="entry name" value="U-BOX DOMAIN-CONTAINING PROTEIN 35"/>
    <property type="match status" value="1"/>
</dbReference>
<dbReference type="GO" id="GO:0005524">
    <property type="term" value="F:ATP binding"/>
    <property type="evidence" value="ECO:0007669"/>
    <property type="project" value="UniProtKB-UniRule"/>
</dbReference>
<dbReference type="EMBL" id="KZ451935">
    <property type="protein sequence ID" value="PKA60705.1"/>
    <property type="molecule type" value="Genomic_DNA"/>
</dbReference>
<feature type="domain" description="Protein kinase" evidence="11">
    <location>
        <begin position="399"/>
        <end position="662"/>
    </location>
</feature>
<dbReference type="GO" id="GO:0016567">
    <property type="term" value="P:protein ubiquitination"/>
    <property type="evidence" value="ECO:0007669"/>
    <property type="project" value="UniProtKB-UniPathway"/>
</dbReference>
<evidence type="ECO:0000259" key="12">
    <source>
        <dbReference type="PROSITE" id="PS51698"/>
    </source>
</evidence>
<dbReference type="PANTHER" id="PTHR45647">
    <property type="entry name" value="OS02G0152300 PROTEIN"/>
    <property type="match status" value="1"/>
</dbReference>
<accession>A0A2I0AYU7</accession>
<evidence type="ECO:0000313" key="13">
    <source>
        <dbReference type="EMBL" id="PKA60705.1"/>
    </source>
</evidence>
<dbReference type="InterPro" id="IPR001245">
    <property type="entry name" value="Ser-Thr/Tyr_kinase_cat_dom"/>
</dbReference>
<feature type="binding site" evidence="10">
    <location>
        <position position="426"/>
    </location>
    <ligand>
        <name>ATP</name>
        <dbReference type="ChEBI" id="CHEBI:30616"/>
    </ligand>
</feature>
<dbReference type="PROSITE" id="PS00108">
    <property type="entry name" value="PROTEIN_KINASE_ST"/>
    <property type="match status" value="1"/>
</dbReference>
<evidence type="ECO:0000256" key="10">
    <source>
        <dbReference type="PROSITE-ProRule" id="PRU10141"/>
    </source>
</evidence>
<dbReference type="PROSITE" id="PS51698">
    <property type="entry name" value="U_BOX"/>
    <property type="match status" value="1"/>
</dbReference>
<dbReference type="GO" id="GO:0061630">
    <property type="term" value="F:ubiquitin protein ligase activity"/>
    <property type="evidence" value="ECO:0007669"/>
    <property type="project" value="UniProtKB-EC"/>
</dbReference>
<protein>
    <recommendedName>
        <fullName evidence="3">RING-type E3 ubiquitin transferase</fullName>
        <ecNumber evidence="3">2.3.2.27</ecNumber>
    </recommendedName>
</protein>
<dbReference type="Gene3D" id="3.30.200.20">
    <property type="entry name" value="Phosphorylase Kinase, domain 1"/>
    <property type="match status" value="1"/>
</dbReference>
<dbReference type="Gene3D" id="3.40.50.620">
    <property type="entry name" value="HUPs"/>
    <property type="match status" value="1"/>
</dbReference>
<keyword evidence="7" id="KW-0418">Kinase</keyword>
<dbReference type="GO" id="GO:0004674">
    <property type="term" value="F:protein serine/threonine kinase activity"/>
    <property type="evidence" value="ECO:0007669"/>
    <property type="project" value="UniProtKB-KW"/>
</dbReference>
<evidence type="ECO:0000259" key="11">
    <source>
        <dbReference type="PROSITE" id="PS50011"/>
    </source>
</evidence>
<keyword evidence="5" id="KW-0808">Transferase</keyword>
<proteinExistence type="predicted"/>
<dbReference type="InterPro" id="IPR006016">
    <property type="entry name" value="UspA"/>
</dbReference>
<sequence length="753" mass="84191">MEKEFVEEVPEPSAASLLSIAVAVNGSKSSKRAARWALDKFLPEGIVHFKLLYVRPKITVVPTPMGNYLPISKVRDDVATAYKKEIEWHTTSMLLTYRQMLTDRRVEAENVTIESDDVADALAREISKLRISKLVVGASSQNVFRNFKGHKLSSKIANCCPSFCTVYVVSKGKLASIRAATSQVDDLTNDEISTKNLPCTVLHSGSTSSSSCGTFKEGRSSLFIYEDTSSSSVSLSEQQFDSRIGSSSGSSLFMDQSLVMENAASVDQIDIDSELQKLRVELKHLQNMVEVVQNESIASSEVLSAHHIKEEAILKEIEGREEVIRKLTRLEIKRREAVEREAEYIMEYVEKEVQFGRDAEESAAQASCHKERFEKAFSCETEPYKTYTWEEIESATLCFSDSLKIGMGANGTVYKGRFHHTLAAVKVLHSNEAHGNKQFKQELDILGRIRHPHMLVLLGACLDRGCLVYEFMENGSLDDRLQCRDNSPPLPWFFRFRIAWEVASALAFLHSSNPDPIIHRDLKPANILLDCNFVSKIGDVGLSTLLSTVNFPVSSIYKDTAPVGTICYIDPEYQRTGRVSPKSDVYALGIVILQLLTGKLPMGLAYIVESAVEDDSLSDILDAKAGQWPDKETQELAQLGLHCAELRHKDRPDLEDQVLPVLERLRIMADEAKILVNHPSPTPPSHFICPILQEVMEDPCVASDGYTYDRKAIDTWLEVNETSPMTNLPLPNKNLIPSHSLRSAIMEWRSIAK</sequence>
<evidence type="ECO:0000256" key="9">
    <source>
        <dbReference type="ARBA" id="ARBA00022840"/>
    </source>
</evidence>
<dbReference type="SUPFAM" id="SSF57850">
    <property type="entry name" value="RING/U-box"/>
    <property type="match status" value="1"/>
</dbReference>
<keyword evidence="14" id="KW-1185">Reference proteome</keyword>
<dbReference type="PROSITE" id="PS00107">
    <property type="entry name" value="PROTEIN_KINASE_ATP"/>
    <property type="match status" value="1"/>
</dbReference>
<dbReference type="Gene3D" id="3.30.40.10">
    <property type="entry name" value="Zinc/RING finger domain, C3HC4 (zinc finger)"/>
    <property type="match status" value="1"/>
</dbReference>
<name>A0A2I0AYU7_9ASPA</name>
<keyword evidence="6 10" id="KW-0547">Nucleotide-binding</keyword>
<dbReference type="InterPro" id="IPR008271">
    <property type="entry name" value="Ser/Thr_kinase_AS"/>
</dbReference>
<dbReference type="CDD" id="cd14066">
    <property type="entry name" value="STKc_IRAK"/>
    <property type="match status" value="1"/>
</dbReference>
<dbReference type="Pfam" id="PF00582">
    <property type="entry name" value="Usp"/>
    <property type="match status" value="1"/>
</dbReference>
<dbReference type="InterPro" id="IPR051348">
    <property type="entry name" value="U-box_ubiquitin_ligases"/>
</dbReference>
<evidence type="ECO:0000256" key="4">
    <source>
        <dbReference type="ARBA" id="ARBA00022527"/>
    </source>
</evidence>
<dbReference type="OrthoDB" id="10064100at2759"/>
<keyword evidence="4" id="KW-0723">Serine/threonine-protein kinase</keyword>
<dbReference type="SMART" id="SM00504">
    <property type="entry name" value="Ubox"/>
    <property type="match status" value="1"/>
</dbReference>
<comment type="catalytic activity">
    <reaction evidence="1">
        <text>S-ubiquitinyl-[E2 ubiquitin-conjugating enzyme]-L-cysteine + [acceptor protein]-L-lysine = [E2 ubiquitin-conjugating enzyme]-L-cysteine + N(6)-ubiquitinyl-[acceptor protein]-L-lysine.</text>
        <dbReference type="EC" id="2.3.2.27"/>
    </reaction>
</comment>
<evidence type="ECO:0000256" key="3">
    <source>
        <dbReference type="ARBA" id="ARBA00012483"/>
    </source>
</evidence>
<dbReference type="CDD" id="cd01989">
    <property type="entry name" value="USP_STK_Ubox_N"/>
    <property type="match status" value="1"/>
</dbReference>
<dbReference type="Pfam" id="PF07714">
    <property type="entry name" value="PK_Tyr_Ser-Thr"/>
    <property type="match status" value="1"/>
</dbReference>
<dbReference type="UniPathway" id="UPA00143"/>
<dbReference type="STRING" id="1088818.A0A2I0AYU7"/>
<dbReference type="SUPFAM" id="SSF56112">
    <property type="entry name" value="Protein kinase-like (PK-like)"/>
    <property type="match status" value="1"/>
</dbReference>
<keyword evidence="9 10" id="KW-0067">ATP-binding</keyword>
<gene>
    <name evidence="13" type="primary">PUB53</name>
    <name evidence="13" type="ORF">AXF42_Ash006339</name>
</gene>
<dbReference type="Proteomes" id="UP000236161">
    <property type="component" value="Unassembled WGS sequence"/>
</dbReference>
<dbReference type="CDD" id="cd16655">
    <property type="entry name" value="RING-Ubox_WDSUB1-like"/>
    <property type="match status" value="1"/>
</dbReference>
<dbReference type="EC" id="2.3.2.27" evidence="3"/>